<dbReference type="SUPFAM" id="SSF46785">
    <property type="entry name" value="Winged helix' DNA-binding domain"/>
    <property type="match status" value="1"/>
</dbReference>
<comment type="caution">
    <text evidence="3">The sequence shown here is derived from an EMBL/GenBank/DDBJ whole genome shotgun (WGS) entry which is preliminary data.</text>
</comment>
<evidence type="ECO:0000256" key="1">
    <source>
        <dbReference type="SAM" id="MobiDB-lite"/>
    </source>
</evidence>
<keyword evidence="4" id="KW-1185">Reference proteome</keyword>
<evidence type="ECO:0000259" key="2">
    <source>
        <dbReference type="Pfam" id="PF03428"/>
    </source>
</evidence>
<dbReference type="EMBL" id="BBIO01000017">
    <property type="protein sequence ID" value="GAK46331.1"/>
    <property type="molecule type" value="Genomic_DNA"/>
</dbReference>
<dbReference type="InterPro" id="IPR036390">
    <property type="entry name" value="WH_DNA-bd_sf"/>
</dbReference>
<dbReference type="AlphaFoldDB" id="A0A081BE63"/>
<dbReference type="Pfam" id="PF03428">
    <property type="entry name" value="RP-C"/>
    <property type="match status" value="1"/>
</dbReference>
<dbReference type="STRING" id="1333998.M2A_2830"/>
<protein>
    <submittedName>
        <fullName evidence="3">Conserved protein</fullName>
    </submittedName>
</protein>
<gene>
    <name evidence="3" type="ORF">M2A_2830</name>
</gene>
<dbReference type="Proteomes" id="UP000028702">
    <property type="component" value="Unassembled WGS sequence"/>
</dbReference>
<feature type="region of interest" description="Disordered" evidence="1">
    <location>
        <begin position="166"/>
        <end position="190"/>
    </location>
</feature>
<dbReference type="InterPro" id="IPR036388">
    <property type="entry name" value="WH-like_DNA-bd_sf"/>
</dbReference>
<feature type="compositionally biased region" description="Basic and acidic residues" evidence="1">
    <location>
        <begin position="166"/>
        <end position="175"/>
    </location>
</feature>
<sequence length="378" mass="41698">MQMEITGCEIHAGAEAVVAKGFVKRAGNFEAVNMLAEEFAGEPGYASIKAFALVGMAFSLLEPDLPGKAKEVLIVLIQHTQRDTWKTGNVKTTISNARLAGLCGLTERSARRLLGQLEEHGWLVRRYTNANQRYGAGGIDLRPLARRLPELENALVEFDDKKRRERERLNEERIDLPAPSGSPDDPDQEKSFCARRADTGVHLNLYNKTSGLTDLVQGQAEGARPSPPPFQIHSSRADSDKDLVCLMTEASPTLQRQLSRDHLDELLFGDPSPSAIQEVSRSIVWLLRQYVRIRPEVWQKAVAKHGWAALAAVLVAVDKRGIKNPAAYLYSMLQSSILRETIHHNLRALSQQDGGHAWAAAGLSDTKLRCHDGTASTS</sequence>
<accession>A0A081BE63</accession>
<proteinExistence type="predicted"/>
<evidence type="ECO:0000313" key="3">
    <source>
        <dbReference type="EMBL" id="GAK46331.1"/>
    </source>
</evidence>
<reference evidence="3 4" key="1">
    <citation type="submission" date="2014-07" db="EMBL/GenBank/DDBJ databases">
        <title>Tepidicaulis marinum gen. nov., sp. nov., a novel marine bacterium denitrifying nitrate to nitrous oxide strictly under microaerobic conditions.</title>
        <authorList>
            <person name="Takeuchi M."/>
            <person name="Yamagishi T."/>
            <person name="Kamagata Y."/>
            <person name="Oshima K."/>
            <person name="Hattori M."/>
            <person name="Katayama T."/>
            <person name="Hanada S."/>
            <person name="Tamaki H."/>
            <person name="Marumo K."/>
            <person name="Maeda H."/>
            <person name="Nedachi M."/>
            <person name="Iwasaki W."/>
            <person name="Suwa Y."/>
            <person name="Sakata S."/>
        </authorList>
    </citation>
    <scope>NUCLEOTIDE SEQUENCE [LARGE SCALE GENOMIC DNA]</scope>
    <source>
        <strain evidence="3 4">MA2</strain>
    </source>
</reference>
<dbReference type="RefSeq" id="WP_045448785.1">
    <property type="nucleotide sequence ID" value="NZ_BBIO01000017.1"/>
</dbReference>
<dbReference type="eggNOG" id="ENOG5033FW9">
    <property type="taxonomic scope" value="Bacteria"/>
</dbReference>
<dbReference type="InterPro" id="IPR005090">
    <property type="entry name" value="RepC_N"/>
</dbReference>
<dbReference type="Gene3D" id="1.10.10.10">
    <property type="entry name" value="Winged helix-like DNA-binding domain superfamily/Winged helix DNA-binding domain"/>
    <property type="match status" value="1"/>
</dbReference>
<evidence type="ECO:0000313" key="4">
    <source>
        <dbReference type="Proteomes" id="UP000028702"/>
    </source>
</evidence>
<feature type="domain" description="Plasmid replication protein C N-terminal" evidence="2">
    <location>
        <begin position="65"/>
        <end position="169"/>
    </location>
</feature>
<name>A0A081BE63_9HYPH</name>
<organism evidence="3 4">
    <name type="scientific">Tepidicaulis marinus</name>
    <dbReference type="NCBI Taxonomy" id="1333998"/>
    <lineage>
        <taxon>Bacteria</taxon>
        <taxon>Pseudomonadati</taxon>
        <taxon>Pseudomonadota</taxon>
        <taxon>Alphaproteobacteria</taxon>
        <taxon>Hyphomicrobiales</taxon>
        <taxon>Parvibaculaceae</taxon>
        <taxon>Tepidicaulis</taxon>
    </lineage>
</organism>